<dbReference type="RefSeq" id="WP_084885732.1">
    <property type="nucleotide sequence ID" value="NZ_MLJJ01000040.1"/>
</dbReference>
<name>A0ABX3UN59_9GAMM</name>
<keyword evidence="2" id="KW-1185">Reference proteome</keyword>
<dbReference type="Proteomes" id="UP000193785">
    <property type="component" value="Unassembled WGS sequence"/>
</dbReference>
<accession>A0ABX3UN59</accession>
<reference evidence="1 2" key="1">
    <citation type="journal article" date="2017" name="Antonie Van Leeuwenhoek">
        <title>Phylogenomic resolution of the bacterial genus Pantoea and its relationship with Erwinia and Tatumella.</title>
        <authorList>
            <person name="Palmer M."/>
            <person name="Steenkamp E.T."/>
            <person name="Coetzee M.P."/>
            <person name="Chan W.Y."/>
            <person name="van Zyl E."/>
            <person name="De Maayer P."/>
            <person name="Coutinho T.A."/>
            <person name="Blom J."/>
            <person name="Smits T.H."/>
            <person name="Duffy B."/>
            <person name="Venter S.N."/>
        </authorList>
    </citation>
    <scope>NUCLEOTIDE SEQUENCE [LARGE SCALE GENOMIC DNA]</scope>
    <source>
        <strain evidence="1 2">LMG 5345</strain>
    </source>
</reference>
<comment type="caution">
    <text evidence="1">The sequence shown here is derived from an EMBL/GenBank/DDBJ whole genome shotgun (WGS) entry which is preliminary data.</text>
</comment>
<protein>
    <submittedName>
        <fullName evidence="1">Uncharacterized protein</fullName>
    </submittedName>
</protein>
<proteinExistence type="predicted"/>
<evidence type="ECO:0000313" key="2">
    <source>
        <dbReference type="Proteomes" id="UP000193785"/>
    </source>
</evidence>
<sequence>MELRSCDVDPYGAEMTSRFEKAMSLKGKGLDEEMEALLLKSTNPPSIYHGHYRELFIIWRKRVKAYIKERRERDAVALLTKMLALNEEMVNEMCRYWGQIHQIERTPDYFMSYSKITKTDVANLKKHALACGEEQALKFAESYRYIK</sequence>
<organism evidence="1 2">
    <name type="scientific">Pantoea septica</name>
    <dbReference type="NCBI Taxonomy" id="472695"/>
    <lineage>
        <taxon>Bacteria</taxon>
        <taxon>Pseudomonadati</taxon>
        <taxon>Pseudomonadota</taxon>
        <taxon>Gammaproteobacteria</taxon>
        <taxon>Enterobacterales</taxon>
        <taxon>Erwiniaceae</taxon>
        <taxon>Pantoea</taxon>
    </lineage>
</organism>
<evidence type="ECO:0000313" key="1">
    <source>
        <dbReference type="EMBL" id="ORM96228.1"/>
    </source>
</evidence>
<gene>
    <name evidence="1" type="ORF">HA46_17020</name>
</gene>
<dbReference type="EMBL" id="MLJJ01000040">
    <property type="protein sequence ID" value="ORM96228.1"/>
    <property type="molecule type" value="Genomic_DNA"/>
</dbReference>